<evidence type="ECO:0000256" key="9">
    <source>
        <dbReference type="HAMAP-Rule" id="MF_00236"/>
    </source>
</evidence>
<comment type="function">
    <text evidence="9">Part of the twin-arginine translocation (Tat) system that transports large folded proteins containing a characteristic twin-arginine motif in their signal peptide across membranes. TatA could form the protein-conducting channel of the Tat system.</text>
</comment>
<comment type="caution">
    <text evidence="11">The sequence shown here is derived from an EMBL/GenBank/DDBJ whole genome shotgun (WGS) entry which is preliminary data.</text>
</comment>
<keyword evidence="6 9" id="KW-1133">Transmembrane helix</keyword>
<proteinExistence type="inferred from homology"/>
<comment type="subunit">
    <text evidence="9">Forms a complex with TatC.</text>
</comment>
<dbReference type="Gene3D" id="1.20.5.3310">
    <property type="match status" value="1"/>
</dbReference>
<protein>
    <recommendedName>
        <fullName evidence="9">Sec-independent protein translocase protein TatA</fullName>
    </recommendedName>
</protein>
<evidence type="ECO:0000256" key="4">
    <source>
        <dbReference type="ARBA" id="ARBA00022692"/>
    </source>
</evidence>
<dbReference type="InterPro" id="IPR003369">
    <property type="entry name" value="TatA/B/E"/>
</dbReference>
<evidence type="ECO:0000256" key="1">
    <source>
        <dbReference type="ARBA" id="ARBA00004162"/>
    </source>
</evidence>
<comment type="similarity">
    <text evidence="9">Belongs to the TatA/E family.</text>
</comment>
<gene>
    <name evidence="9" type="primary">tatA</name>
    <name evidence="11" type="ORF">QOZ98_002549</name>
</gene>
<sequence>MGGLASIGVPGLIIILVIVLIIFGPKKLPEIGGAVGKTFSEFKRSTKGLMDDDDDETVKKDTVEEKDLKKSEKL</sequence>
<evidence type="ECO:0000256" key="8">
    <source>
        <dbReference type="ARBA" id="ARBA00023136"/>
    </source>
</evidence>
<keyword evidence="2 9" id="KW-0813">Transport</keyword>
<dbReference type="HAMAP" id="MF_00236">
    <property type="entry name" value="TatA_E"/>
    <property type="match status" value="1"/>
</dbReference>
<accession>A0ABU0GWG6</accession>
<keyword evidence="8 9" id="KW-0472">Membrane</keyword>
<feature type="region of interest" description="Disordered" evidence="10">
    <location>
        <begin position="50"/>
        <end position="74"/>
    </location>
</feature>
<evidence type="ECO:0000256" key="10">
    <source>
        <dbReference type="SAM" id="MobiDB-lite"/>
    </source>
</evidence>
<feature type="transmembrane region" description="Helical" evidence="9">
    <location>
        <begin position="6"/>
        <end position="23"/>
    </location>
</feature>
<dbReference type="NCBIfam" id="TIGR01411">
    <property type="entry name" value="tatAE"/>
    <property type="match status" value="1"/>
</dbReference>
<dbReference type="Proteomes" id="UP001241988">
    <property type="component" value="Unassembled WGS sequence"/>
</dbReference>
<dbReference type="PANTHER" id="PTHR42982">
    <property type="entry name" value="SEC-INDEPENDENT PROTEIN TRANSLOCASE PROTEIN TATA"/>
    <property type="match status" value="1"/>
</dbReference>
<name>A0ABU0GWG6_9BACL</name>
<evidence type="ECO:0000256" key="5">
    <source>
        <dbReference type="ARBA" id="ARBA00022927"/>
    </source>
</evidence>
<comment type="subcellular location">
    <subcellularLocation>
        <location evidence="1 9">Cell membrane</location>
        <topology evidence="1 9">Single-pass membrane protein</topology>
    </subcellularLocation>
</comment>
<evidence type="ECO:0000313" key="11">
    <source>
        <dbReference type="EMBL" id="MDQ0429721.1"/>
    </source>
</evidence>
<keyword evidence="7 9" id="KW-0811">Translocation</keyword>
<dbReference type="RefSeq" id="WP_308787771.1">
    <property type="nucleotide sequence ID" value="NZ_JAUSWB010000006.1"/>
</dbReference>
<evidence type="ECO:0000256" key="6">
    <source>
        <dbReference type="ARBA" id="ARBA00022989"/>
    </source>
</evidence>
<keyword evidence="4 9" id="KW-0812">Transmembrane</keyword>
<keyword evidence="12" id="KW-1185">Reference proteome</keyword>
<evidence type="ECO:0000256" key="2">
    <source>
        <dbReference type="ARBA" id="ARBA00022448"/>
    </source>
</evidence>
<reference evidence="11 12" key="1">
    <citation type="submission" date="2023-07" db="EMBL/GenBank/DDBJ databases">
        <title>Genomic Encyclopedia of Type Strains, Phase IV (KMG-IV): sequencing the most valuable type-strain genomes for metagenomic binning, comparative biology and taxonomic classification.</title>
        <authorList>
            <person name="Goeker M."/>
        </authorList>
    </citation>
    <scope>NUCLEOTIDE SEQUENCE [LARGE SCALE GENOMIC DNA]</scope>
    <source>
        <strain evidence="11 12">DSM 16419</strain>
    </source>
</reference>
<keyword evidence="5 9" id="KW-0653">Protein transport</keyword>
<organism evidence="11 12">
    <name type="scientific">Planomicrobium stackebrandtii</name>
    <dbReference type="NCBI Taxonomy" id="253160"/>
    <lineage>
        <taxon>Bacteria</taxon>
        <taxon>Bacillati</taxon>
        <taxon>Bacillota</taxon>
        <taxon>Bacilli</taxon>
        <taxon>Bacillales</taxon>
        <taxon>Caryophanaceae</taxon>
        <taxon>Planomicrobium</taxon>
    </lineage>
</organism>
<dbReference type="NCBIfam" id="NF011430">
    <property type="entry name" value="PRK14861.1"/>
    <property type="match status" value="1"/>
</dbReference>
<dbReference type="Pfam" id="PF02416">
    <property type="entry name" value="TatA_B_E"/>
    <property type="match status" value="1"/>
</dbReference>
<keyword evidence="3 9" id="KW-1003">Cell membrane</keyword>
<dbReference type="EMBL" id="JAUSWB010000006">
    <property type="protein sequence ID" value="MDQ0429721.1"/>
    <property type="molecule type" value="Genomic_DNA"/>
</dbReference>
<evidence type="ECO:0000256" key="7">
    <source>
        <dbReference type="ARBA" id="ARBA00023010"/>
    </source>
</evidence>
<evidence type="ECO:0000313" key="12">
    <source>
        <dbReference type="Proteomes" id="UP001241988"/>
    </source>
</evidence>
<dbReference type="InterPro" id="IPR006312">
    <property type="entry name" value="TatA/E"/>
</dbReference>
<evidence type="ECO:0000256" key="3">
    <source>
        <dbReference type="ARBA" id="ARBA00022475"/>
    </source>
</evidence>
<dbReference type="PANTHER" id="PTHR42982:SF1">
    <property type="entry name" value="SEC-INDEPENDENT PROTEIN TRANSLOCASE PROTEIN TATA"/>
    <property type="match status" value="1"/>
</dbReference>
<feature type="compositionally biased region" description="Basic and acidic residues" evidence="10">
    <location>
        <begin position="57"/>
        <end position="74"/>
    </location>
</feature>